<accession>A0ACD0NN31</accession>
<evidence type="ECO:0000313" key="1">
    <source>
        <dbReference type="EMBL" id="PWN47253.1"/>
    </source>
</evidence>
<dbReference type="EMBL" id="KZ820488">
    <property type="protein sequence ID" value="PWN47253.1"/>
    <property type="molecule type" value="Genomic_DNA"/>
</dbReference>
<reference evidence="1 2" key="1">
    <citation type="journal article" date="2018" name="Mol. Biol. Evol.">
        <title>Broad Genomic Sampling Reveals a Smut Pathogenic Ancestry of the Fungal Clade Ustilaginomycotina.</title>
        <authorList>
            <person name="Kijpornyongpan T."/>
            <person name="Mondo S.J."/>
            <person name="Barry K."/>
            <person name="Sandor L."/>
            <person name="Lee J."/>
            <person name="Lipzen A."/>
            <person name="Pangilinan J."/>
            <person name="LaButti K."/>
            <person name="Hainaut M."/>
            <person name="Henrissat B."/>
            <person name="Grigoriev I.V."/>
            <person name="Spatafora J.W."/>
            <person name="Aime M.C."/>
        </authorList>
    </citation>
    <scope>NUCLEOTIDE SEQUENCE [LARGE SCALE GENOMIC DNA]</scope>
    <source>
        <strain evidence="1 2">SA 807</strain>
    </source>
</reference>
<gene>
    <name evidence="1" type="ORF">IE53DRAFT_259602</name>
</gene>
<dbReference type="Proteomes" id="UP000245626">
    <property type="component" value="Unassembled WGS sequence"/>
</dbReference>
<organism evidence="1 2">
    <name type="scientific">Violaceomyces palustris</name>
    <dbReference type="NCBI Taxonomy" id="1673888"/>
    <lineage>
        <taxon>Eukaryota</taxon>
        <taxon>Fungi</taxon>
        <taxon>Dikarya</taxon>
        <taxon>Basidiomycota</taxon>
        <taxon>Ustilaginomycotina</taxon>
        <taxon>Ustilaginomycetes</taxon>
        <taxon>Violaceomycetales</taxon>
        <taxon>Violaceomycetaceae</taxon>
        <taxon>Violaceomyces</taxon>
    </lineage>
</organism>
<protein>
    <submittedName>
        <fullName evidence="1">Uncharacterized protein</fullName>
    </submittedName>
</protein>
<evidence type="ECO:0000313" key="2">
    <source>
        <dbReference type="Proteomes" id="UP000245626"/>
    </source>
</evidence>
<proteinExistence type="predicted"/>
<sequence>MPSQEALSVRGVTWWQRNHMPKPSSHRHPSWESIRSRTSFPPTFPAAQSDQGCRHRNNQLYRICDCPSFGLPFDQGLSRLHSRSEKGERERERERERREEEQTIMIKDEFQTASTLLKCPIQQPCPTLMTPCSQTPILSFKGETSGPSE</sequence>
<name>A0ACD0NN31_9BASI</name>
<keyword evidence="2" id="KW-1185">Reference proteome</keyword>